<sequence>SSNKLGDGSISEESIDVVFDTIKQYGIITKVLLLKKCPLGESTVRYSINKLIERNKIIKYKNLNGSGRPVTYKIKVS</sequence>
<feature type="non-terminal residue" evidence="1">
    <location>
        <position position="1"/>
    </location>
</feature>
<dbReference type="AlphaFoldDB" id="X1TUI8"/>
<comment type="caution">
    <text evidence="1">The sequence shown here is derived from an EMBL/GenBank/DDBJ whole genome shotgun (WGS) entry which is preliminary data.</text>
</comment>
<evidence type="ECO:0000313" key="1">
    <source>
        <dbReference type="EMBL" id="GAJ08983.1"/>
    </source>
</evidence>
<dbReference type="InterPro" id="IPR036390">
    <property type="entry name" value="WH_DNA-bd_sf"/>
</dbReference>
<proteinExistence type="predicted"/>
<name>X1TUI8_9ZZZZ</name>
<dbReference type="SUPFAM" id="SSF46785">
    <property type="entry name" value="Winged helix' DNA-binding domain"/>
    <property type="match status" value="1"/>
</dbReference>
<accession>X1TUI8</accession>
<dbReference type="EMBL" id="BARW01032045">
    <property type="protein sequence ID" value="GAJ08983.1"/>
    <property type="molecule type" value="Genomic_DNA"/>
</dbReference>
<gene>
    <name evidence="1" type="ORF">S12H4_50814</name>
</gene>
<reference evidence="1" key="1">
    <citation type="journal article" date="2014" name="Front. Microbiol.">
        <title>High frequency of phylogenetically diverse reductive dehalogenase-homologous genes in deep subseafloor sedimentary metagenomes.</title>
        <authorList>
            <person name="Kawai M."/>
            <person name="Futagami T."/>
            <person name="Toyoda A."/>
            <person name="Takaki Y."/>
            <person name="Nishi S."/>
            <person name="Hori S."/>
            <person name="Arai W."/>
            <person name="Tsubouchi T."/>
            <person name="Morono Y."/>
            <person name="Uchiyama I."/>
            <person name="Ito T."/>
            <person name="Fujiyama A."/>
            <person name="Inagaki F."/>
            <person name="Takami H."/>
        </authorList>
    </citation>
    <scope>NUCLEOTIDE SEQUENCE</scope>
    <source>
        <strain evidence="1">Expedition CK06-06</strain>
    </source>
</reference>
<organism evidence="1">
    <name type="scientific">marine sediment metagenome</name>
    <dbReference type="NCBI Taxonomy" id="412755"/>
    <lineage>
        <taxon>unclassified sequences</taxon>
        <taxon>metagenomes</taxon>
        <taxon>ecological metagenomes</taxon>
    </lineage>
</organism>
<protein>
    <submittedName>
        <fullName evidence="1">Uncharacterized protein</fullName>
    </submittedName>
</protein>